<keyword evidence="3" id="KW-0328">Glycosyltransferase</keyword>
<dbReference type="SUPFAM" id="SSF53271">
    <property type="entry name" value="PRTase-like"/>
    <property type="match status" value="1"/>
</dbReference>
<evidence type="ECO:0000313" key="4">
    <source>
        <dbReference type="Proteomes" id="UP000181901"/>
    </source>
</evidence>
<dbReference type="RefSeq" id="WP_071544635.1">
    <property type="nucleotide sequence ID" value="NZ_LKAQ01000004.1"/>
</dbReference>
<accession>A0A1J5MT95</accession>
<dbReference type="OrthoDB" id="9779910at2"/>
<dbReference type="CDD" id="cd06223">
    <property type="entry name" value="PRTases_typeI"/>
    <property type="match status" value="1"/>
</dbReference>
<reference evidence="3 4" key="1">
    <citation type="submission" date="2015-09" db="EMBL/GenBank/DDBJ databases">
        <title>Genome of Desulfovibrio dechloracetivorans BerOc1, a mercury methylating strain isolated from highly hydrocarbons and metals contaminated coastal sediments.</title>
        <authorList>
            <person name="Goni Urriza M."/>
            <person name="Gassie C."/>
            <person name="Bouchez O."/>
            <person name="Klopp C."/>
            <person name="Ranchou-Peyruse A."/>
            <person name="Remy G."/>
        </authorList>
    </citation>
    <scope>NUCLEOTIDE SEQUENCE [LARGE SCALE GENOMIC DNA]</scope>
    <source>
        <strain evidence="3 4">BerOc1</strain>
    </source>
</reference>
<dbReference type="Proteomes" id="UP000181901">
    <property type="component" value="Unassembled WGS sequence"/>
</dbReference>
<keyword evidence="4" id="KW-1185">Reference proteome</keyword>
<comment type="caution">
    <text evidence="3">The sequence shown here is derived from an EMBL/GenBank/DDBJ whole genome shotgun (WGS) entry which is preliminary data.</text>
</comment>
<dbReference type="InterPro" id="IPR029057">
    <property type="entry name" value="PRTase-like"/>
</dbReference>
<gene>
    <name evidence="3" type="primary">pyrE_1</name>
    <name evidence="3" type="ORF">BerOc1_01004</name>
</gene>
<dbReference type="Gene3D" id="3.40.50.2020">
    <property type="match status" value="1"/>
</dbReference>
<sequence length="246" mass="26910">MFRPVRNLARRLGLRAGRCAVCSAILADGGRSLCAACAQSLPLRTGGLCPACGEMSGREADPPSLCPECRHDPPPWDELYFHGQYAGVLRGLILGYKFHNRFERNRLLAALAVAAFSARPARAPDAVVPVPLHDRRLVWRGFNQSLEIARGLARHVDRPLLVHGLTRTRNTPPQTRFGLKERQANIKGAFAADPALVKGRRLLLVDDVYTTGSTLRECARTLKRAGSKGVDVLVLARAQREPTGPL</sequence>
<dbReference type="PANTHER" id="PTHR47505:SF1">
    <property type="entry name" value="DNA UTILIZATION PROTEIN YHGH"/>
    <property type="match status" value="1"/>
</dbReference>
<dbReference type="PANTHER" id="PTHR47505">
    <property type="entry name" value="DNA UTILIZATION PROTEIN YHGH"/>
    <property type="match status" value="1"/>
</dbReference>
<evidence type="ECO:0000259" key="2">
    <source>
        <dbReference type="Pfam" id="PF00156"/>
    </source>
</evidence>
<keyword evidence="3" id="KW-0808">Transferase</keyword>
<dbReference type="InterPro" id="IPR051910">
    <property type="entry name" value="ComF/GntX_DNA_util-trans"/>
</dbReference>
<evidence type="ECO:0000256" key="1">
    <source>
        <dbReference type="ARBA" id="ARBA00008007"/>
    </source>
</evidence>
<dbReference type="Pfam" id="PF00156">
    <property type="entry name" value="Pribosyltran"/>
    <property type="match status" value="1"/>
</dbReference>
<dbReference type="AlphaFoldDB" id="A0A1J5MT95"/>
<protein>
    <submittedName>
        <fullName evidence="3">Orotate phosphoribosyltransferase</fullName>
        <ecNumber evidence="3">2.4.2.10</ecNumber>
    </submittedName>
</protein>
<dbReference type="EC" id="2.4.2.10" evidence="3"/>
<feature type="domain" description="Phosphoribosyltransferase" evidence="2">
    <location>
        <begin position="145"/>
        <end position="238"/>
    </location>
</feature>
<comment type="similarity">
    <text evidence="1">Belongs to the ComF/GntX family.</text>
</comment>
<organism evidence="3 4">
    <name type="scientific">Pseudodesulfovibrio hydrargyri</name>
    <dbReference type="NCBI Taxonomy" id="2125990"/>
    <lineage>
        <taxon>Bacteria</taxon>
        <taxon>Pseudomonadati</taxon>
        <taxon>Thermodesulfobacteriota</taxon>
        <taxon>Desulfovibrionia</taxon>
        <taxon>Desulfovibrionales</taxon>
        <taxon>Desulfovibrionaceae</taxon>
    </lineage>
</organism>
<dbReference type="EMBL" id="LKAQ01000004">
    <property type="protein sequence ID" value="OIQ49084.1"/>
    <property type="molecule type" value="Genomic_DNA"/>
</dbReference>
<name>A0A1J5MT95_9BACT</name>
<dbReference type="InterPro" id="IPR000836">
    <property type="entry name" value="PRTase_dom"/>
</dbReference>
<proteinExistence type="inferred from homology"/>
<evidence type="ECO:0000313" key="3">
    <source>
        <dbReference type="EMBL" id="OIQ49084.1"/>
    </source>
</evidence>
<dbReference type="GO" id="GO:0004588">
    <property type="term" value="F:orotate phosphoribosyltransferase activity"/>
    <property type="evidence" value="ECO:0007669"/>
    <property type="project" value="UniProtKB-EC"/>
</dbReference>